<evidence type="ECO:0000313" key="1">
    <source>
        <dbReference type="EMBL" id="CAK9002881.1"/>
    </source>
</evidence>
<name>A0ABP0IJU9_9DINO</name>
<dbReference type="GO" id="GO:0016301">
    <property type="term" value="F:kinase activity"/>
    <property type="evidence" value="ECO:0007669"/>
    <property type="project" value="UniProtKB-KW"/>
</dbReference>
<keyword evidence="2" id="KW-1185">Reference proteome</keyword>
<accession>A0ABP0IJU9</accession>
<keyword evidence="1" id="KW-0808">Transferase</keyword>
<gene>
    <name evidence="1" type="ORF">SCF082_LOCUS7514</name>
</gene>
<dbReference type="Proteomes" id="UP001642464">
    <property type="component" value="Unassembled WGS sequence"/>
</dbReference>
<protein>
    <submittedName>
        <fullName evidence="1">Serine/threonine-protein kinase OSR1</fullName>
    </submittedName>
</protein>
<keyword evidence="1" id="KW-0418">Kinase</keyword>
<organism evidence="1 2">
    <name type="scientific">Durusdinium trenchii</name>
    <dbReference type="NCBI Taxonomy" id="1381693"/>
    <lineage>
        <taxon>Eukaryota</taxon>
        <taxon>Sar</taxon>
        <taxon>Alveolata</taxon>
        <taxon>Dinophyceae</taxon>
        <taxon>Suessiales</taxon>
        <taxon>Symbiodiniaceae</taxon>
        <taxon>Durusdinium</taxon>
    </lineage>
</organism>
<proteinExistence type="predicted"/>
<dbReference type="EMBL" id="CAXAMM010004224">
    <property type="protein sequence ID" value="CAK9002881.1"/>
    <property type="molecule type" value="Genomic_DNA"/>
</dbReference>
<reference evidence="1 2" key="1">
    <citation type="submission" date="2024-02" db="EMBL/GenBank/DDBJ databases">
        <authorList>
            <person name="Chen Y."/>
            <person name="Shah S."/>
            <person name="Dougan E. K."/>
            <person name="Thang M."/>
            <person name="Chan C."/>
        </authorList>
    </citation>
    <scope>NUCLEOTIDE SEQUENCE [LARGE SCALE GENOMIC DNA]</scope>
</reference>
<comment type="caution">
    <text evidence="1">The sequence shown here is derived from an EMBL/GenBank/DDBJ whole genome shotgun (WGS) entry which is preliminary data.</text>
</comment>
<dbReference type="InterPro" id="IPR011009">
    <property type="entry name" value="Kinase-like_dom_sf"/>
</dbReference>
<sequence length="136" mass="15564">MKIIIEKDPPKANRKLSHLFLDLIEMCLQKDPKKRPTMEEVCARNAKFFRTADVTVLRTHTFDCPMLFLHVKKHTRAVTPLLLLNQVTMVRWSTCNKPGVNLLFGNSHPLIGPLLHTFDRTVTTPPDVSSPPRPSR</sequence>
<evidence type="ECO:0000313" key="2">
    <source>
        <dbReference type="Proteomes" id="UP001642464"/>
    </source>
</evidence>
<dbReference type="Gene3D" id="1.10.510.10">
    <property type="entry name" value="Transferase(Phosphotransferase) domain 1"/>
    <property type="match status" value="1"/>
</dbReference>
<dbReference type="SUPFAM" id="SSF56112">
    <property type="entry name" value="Protein kinase-like (PK-like)"/>
    <property type="match status" value="1"/>
</dbReference>